<evidence type="ECO:0000313" key="3">
    <source>
        <dbReference type="EMBL" id="RMY91993.1"/>
    </source>
</evidence>
<evidence type="ECO:0000313" key="4">
    <source>
        <dbReference type="Proteomes" id="UP000268823"/>
    </source>
</evidence>
<dbReference type="Proteomes" id="UP000268823">
    <property type="component" value="Unassembled WGS sequence"/>
</dbReference>
<evidence type="ECO:0000256" key="1">
    <source>
        <dbReference type="SAM" id="MobiDB-lite"/>
    </source>
</evidence>
<dbReference type="SUPFAM" id="SSF82199">
    <property type="entry name" value="SET domain"/>
    <property type="match status" value="1"/>
</dbReference>
<protein>
    <recommendedName>
        <fullName evidence="2">SET domain-containing protein</fullName>
    </recommendedName>
</protein>
<feature type="compositionally biased region" description="Basic and acidic residues" evidence="1">
    <location>
        <begin position="989"/>
        <end position="1011"/>
    </location>
</feature>
<dbReference type="AlphaFoldDB" id="A0A3M7FT97"/>
<accession>A0A3M7FT97</accession>
<feature type="domain" description="SET" evidence="2">
    <location>
        <begin position="52"/>
        <end position="223"/>
    </location>
</feature>
<reference evidence="3 4" key="1">
    <citation type="journal article" date="2018" name="BMC Genomics">
        <title>Genomic evidence for intraspecific hybridization in a clonal and extremely halotolerant yeast.</title>
        <authorList>
            <person name="Gostincar C."/>
            <person name="Stajich J.E."/>
            <person name="Zupancic J."/>
            <person name="Zalar P."/>
            <person name="Gunde-Cimerman N."/>
        </authorList>
    </citation>
    <scope>NUCLEOTIDE SEQUENCE [LARGE SCALE GENOMIC DNA]</scope>
    <source>
        <strain evidence="3 4">EXF-2788</strain>
    </source>
</reference>
<feature type="region of interest" description="Disordered" evidence="1">
    <location>
        <begin position="965"/>
        <end position="1011"/>
    </location>
</feature>
<evidence type="ECO:0000259" key="2">
    <source>
        <dbReference type="PROSITE" id="PS50280"/>
    </source>
</evidence>
<dbReference type="Gene3D" id="2.170.270.10">
    <property type="entry name" value="SET domain"/>
    <property type="match status" value="1"/>
</dbReference>
<proteinExistence type="predicted"/>
<dbReference type="PROSITE" id="PS50280">
    <property type="entry name" value="SET"/>
    <property type="match status" value="1"/>
</dbReference>
<sequence length="1011" mass="113833">MEGDNAHERPSATHSSVEKIDDPADSVAIMSEDIAKMTIQQTQQSQDEKSAALFELRHTVDRGYGLFAATDIQRGTCIFKEAPLVLITRWRSHDPKTMDDISEKLYELSPNQRRAYRLLHKEVDDDYSMTFRTMKDRLAGMKTKSDQASRLERLLDDFAIFKTNGVQAGIGGRHGHAVFLTHSRLNHSCSPNAHHAYNAPEGLEMLHATRDITAGEEITITYINLLLTPRQRAAELQQWGFACACKSCKGAGASASKARRQRMFDIDQAIAFHQCTDPIMRALSQPKYTLPQHITGKLSWAEELVRLCGEEGLIVDQMNAYHELSTRFLELGDLDRAFETAGKELELQRVCYGNDFKPDNDAATWIAELQGRLDQRREAAALVAEQRLHEEKYKAQKAAYQEGKKAWAADKKVNKKTKRAIKVAAEKAGFTTEDAEALLAGIDTEKLTVVAEKLKGENDPEKVKFIIAELTSQDIDLSRSLDLFCMRAPLTSMIRMVNVLTTGEMDLMNASQNIRIPARECAITLRSFPKAMSFDNEHTLNRTEPTFDNSDTLDNSKYDKQYKLKHGKLIAFNSNIFVDNDLYELFSQMPPLDPTVQHQEEELLLQASPNRHHRAIQIASYPYQYASTIMPITPAGLPSQMSPPTQGHLFPSPNDLSSAFESPSFRESSPVIRGTSLGHGNGGRYNATGSGLGEKFQCEDCLKHGNTKMYNRTANCGPSRCRKHQKKFMKDLDAQMTPIYELDESIVSYEEARQSKFPSVKALVYDGPGLDDWQLFVDQGGYWTHRFIQAANVPYTEANPFMPTDNMNNDEKAMHLHLIKQQQTYNHKPHEETSKAIYTTRSVTSSLWILFQAILNFHRGGEAVYPIGGANGGYGDEKRLKMSARLLEIEGILRKDKRVLMDVIEGRGVLAFAAHPVAYQARKQSNKTCNDRKKRKFDKAELYDEEHKQGIEEAKTAVLRKGKRNGRRAKALSLDPPEVSSEGLVALGEGREGEEQSEDPFRDFAEHVGLN</sequence>
<dbReference type="Pfam" id="PF00856">
    <property type="entry name" value="SET"/>
    <property type="match status" value="1"/>
</dbReference>
<dbReference type="CDD" id="cd20071">
    <property type="entry name" value="SET_SMYD"/>
    <property type="match status" value="1"/>
</dbReference>
<dbReference type="SMART" id="SM00317">
    <property type="entry name" value="SET"/>
    <property type="match status" value="1"/>
</dbReference>
<dbReference type="InterPro" id="IPR001214">
    <property type="entry name" value="SET_dom"/>
</dbReference>
<gene>
    <name evidence="3" type="ORF">D0861_02760</name>
</gene>
<dbReference type="InterPro" id="IPR053185">
    <property type="entry name" value="SET_domain_protein"/>
</dbReference>
<feature type="region of interest" description="Disordered" evidence="1">
    <location>
        <begin position="1"/>
        <end position="24"/>
    </location>
</feature>
<name>A0A3M7FT97_HORWE</name>
<dbReference type="VEuPathDB" id="FungiDB:BTJ68_06458"/>
<dbReference type="InterPro" id="IPR046341">
    <property type="entry name" value="SET_dom_sf"/>
</dbReference>
<organism evidence="3 4">
    <name type="scientific">Hortaea werneckii</name>
    <name type="common">Black yeast</name>
    <name type="synonym">Cladosporium werneckii</name>
    <dbReference type="NCBI Taxonomy" id="91943"/>
    <lineage>
        <taxon>Eukaryota</taxon>
        <taxon>Fungi</taxon>
        <taxon>Dikarya</taxon>
        <taxon>Ascomycota</taxon>
        <taxon>Pezizomycotina</taxon>
        <taxon>Dothideomycetes</taxon>
        <taxon>Dothideomycetidae</taxon>
        <taxon>Mycosphaerellales</taxon>
        <taxon>Teratosphaeriaceae</taxon>
        <taxon>Hortaea</taxon>
    </lineage>
</organism>
<dbReference type="PANTHER" id="PTHR47332">
    <property type="entry name" value="SET DOMAIN-CONTAINING PROTEIN 5"/>
    <property type="match status" value="1"/>
</dbReference>
<dbReference type="EMBL" id="QWIR01000034">
    <property type="protein sequence ID" value="RMY91993.1"/>
    <property type="molecule type" value="Genomic_DNA"/>
</dbReference>
<dbReference type="OrthoDB" id="265717at2759"/>
<feature type="compositionally biased region" description="Basic and acidic residues" evidence="1">
    <location>
        <begin position="1"/>
        <end position="22"/>
    </location>
</feature>
<comment type="caution">
    <text evidence="3">The sequence shown here is derived from an EMBL/GenBank/DDBJ whole genome shotgun (WGS) entry which is preliminary data.</text>
</comment>
<dbReference type="PANTHER" id="PTHR47332:SF2">
    <property type="entry name" value="SET-6"/>
    <property type="match status" value="1"/>
</dbReference>